<dbReference type="PANTHER" id="PTHR28234">
    <property type="entry name" value="NUCLEAR CONTROL OF ATPASE PROTEIN 2"/>
    <property type="match status" value="1"/>
</dbReference>
<keyword evidence="3 7" id="KW-1133">Transmembrane helix</keyword>
<evidence type="ECO:0000256" key="1">
    <source>
        <dbReference type="ARBA" id="ARBA00004225"/>
    </source>
</evidence>
<proteinExistence type="predicted"/>
<dbReference type="GO" id="GO:0005741">
    <property type="term" value="C:mitochondrial outer membrane"/>
    <property type="evidence" value="ECO:0007669"/>
    <property type="project" value="TreeGrafter"/>
</dbReference>
<dbReference type="Pfam" id="PF08637">
    <property type="entry name" value="NCA2"/>
    <property type="match status" value="1"/>
</dbReference>
<evidence type="ECO:0000256" key="6">
    <source>
        <dbReference type="SAM" id="MobiDB-lite"/>
    </source>
</evidence>
<reference evidence="8 9" key="1">
    <citation type="submission" date="2021-12" db="EMBL/GenBank/DDBJ databases">
        <title>High titer production of polyol ester of fatty acids by Rhodotorula paludigena BS15 towards product separation-free biomass refinery.</title>
        <authorList>
            <person name="Mano J."/>
            <person name="Ono H."/>
            <person name="Tanaka T."/>
            <person name="Naito K."/>
            <person name="Sushida H."/>
            <person name="Ike M."/>
            <person name="Tokuyasu K."/>
            <person name="Kitaoka M."/>
        </authorList>
    </citation>
    <scope>NUCLEOTIDE SEQUENCE [LARGE SCALE GENOMIC DNA]</scope>
    <source>
        <strain evidence="8 9">BS15</strain>
    </source>
</reference>
<comment type="caution">
    <text evidence="8">The sequence shown here is derived from an EMBL/GenBank/DDBJ whole genome shotgun (WGS) entry which is preliminary data.</text>
</comment>
<accession>A0AAV5GH74</accession>
<name>A0AAV5GH74_9BASI</name>
<evidence type="ECO:0000256" key="7">
    <source>
        <dbReference type="SAM" id="Phobius"/>
    </source>
</evidence>
<dbReference type="Proteomes" id="UP001342314">
    <property type="component" value="Unassembled WGS sequence"/>
</dbReference>
<evidence type="ECO:0000256" key="5">
    <source>
        <dbReference type="ARBA" id="ARBA00023136"/>
    </source>
</evidence>
<dbReference type="InterPro" id="IPR013946">
    <property type="entry name" value="NCA2-like"/>
</dbReference>
<feature type="region of interest" description="Disordered" evidence="6">
    <location>
        <begin position="660"/>
        <end position="682"/>
    </location>
</feature>
<protein>
    <recommendedName>
        <fullName evidence="10">NCA2-domain-containing protein</fullName>
    </recommendedName>
</protein>
<keyword evidence="2 7" id="KW-0812">Transmembrane</keyword>
<keyword evidence="9" id="KW-1185">Reference proteome</keyword>
<evidence type="ECO:0000256" key="2">
    <source>
        <dbReference type="ARBA" id="ARBA00022692"/>
    </source>
</evidence>
<evidence type="ECO:0000256" key="4">
    <source>
        <dbReference type="ARBA" id="ARBA00023128"/>
    </source>
</evidence>
<organism evidence="8 9">
    <name type="scientific">Rhodotorula paludigena</name>
    <dbReference type="NCBI Taxonomy" id="86838"/>
    <lineage>
        <taxon>Eukaryota</taxon>
        <taxon>Fungi</taxon>
        <taxon>Dikarya</taxon>
        <taxon>Basidiomycota</taxon>
        <taxon>Pucciniomycotina</taxon>
        <taxon>Microbotryomycetes</taxon>
        <taxon>Sporidiobolales</taxon>
        <taxon>Sporidiobolaceae</taxon>
        <taxon>Rhodotorula</taxon>
    </lineage>
</organism>
<gene>
    <name evidence="8" type="ORF">Rhopal_001648-T1</name>
</gene>
<feature type="transmembrane region" description="Helical" evidence="7">
    <location>
        <begin position="606"/>
        <end position="623"/>
    </location>
</feature>
<keyword evidence="4" id="KW-0496">Mitochondrion</keyword>
<evidence type="ECO:0000313" key="9">
    <source>
        <dbReference type="Proteomes" id="UP001342314"/>
    </source>
</evidence>
<feature type="compositionally biased region" description="Low complexity" evidence="6">
    <location>
        <begin position="20"/>
        <end position="35"/>
    </location>
</feature>
<keyword evidence="5 7" id="KW-0472">Membrane</keyword>
<feature type="compositionally biased region" description="Basic and acidic residues" evidence="6">
    <location>
        <begin position="44"/>
        <end position="54"/>
    </location>
</feature>
<feature type="compositionally biased region" description="Low complexity" evidence="6">
    <location>
        <begin position="668"/>
        <end position="682"/>
    </location>
</feature>
<sequence length="759" mass="81878">MASYAADLTAHLAATLSSLSPSLVSSSPGTPSSDLQASTSARKHSPEDIQSREDQLKAVLAKLRPSGASSSSSGPSTRPPAASLSAVDLAALVDGAFPPFQGQAAFPLSRQTETVELVTLAQLAVAAYGVVLRTLMDEAAELELSDQYWSGLESEAWNTALYLVQTTPNRAISLATVTATRLRQLTTASLRTSGSSPGERPSLFQLNTWRRALPPSLFLTSVFPHLAGTSGLPSLAELDKADSDGEVSTADPGATSALSLSSATRLTRQTARSLVFLTLSPLSLTRQEIAQRREGIRRTRDELAQRIGELTLVASESDAGDKLLQNDDAAASKAAKEELQRPPGLAQLFTTQTPRTAVPSHKETADLSLDDVKQATWQTLIHLDGVLTPASSSPTLSATSLPPSTPADLAHSLSFLLSRTLPSHQHRFVASSRALAPPSALARAWPTLVTLPLASLVLARAVYHNRATLRQWLAEGYEAARGFALDWVVEPVRKILDTLRGGDEGVALMGRESLRSDLESLERMVVDFARDQYRVEGGELAQLRERARQGDLTTVLKAWEQDIKSPIRSAVSGSLIRTLLIQVQKVKVDVALAMDGIEKMLKSQQLTFAFVGVAPSMLVLAVLGRWMRGLVRRDGGSKKRRDVNRRCWMTLRQLDLLLSPPRSKRPRSSSTTTTSSSSSPSSARALTQGYLLLSLSSLRTYSASAHFPSRDTQLRAAFLDDVRALEDGAALAGNEERRVLVGRLERWARGLGWDEGVRA</sequence>
<evidence type="ECO:0000313" key="8">
    <source>
        <dbReference type="EMBL" id="GJN88682.1"/>
    </source>
</evidence>
<feature type="region of interest" description="Disordered" evidence="6">
    <location>
        <begin position="20"/>
        <end position="54"/>
    </location>
</feature>
<evidence type="ECO:0008006" key="10">
    <source>
        <dbReference type="Google" id="ProtNLM"/>
    </source>
</evidence>
<dbReference type="EMBL" id="BQKY01000003">
    <property type="protein sequence ID" value="GJN88682.1"/>
    <property type="molecule type" value="Genomic_DNA"/>
</dbReference>
<comment type="subcellular location">
    <subcellularLocation>
        <location evidence="1">Mitochondrion membrane</location>
        <topology evidence="1">Multi-pass membrane protein</topology>
    </subcellularLocation>
</comment>
<dbReference type="PANTHER" id="PTHR28234:SF1">
    <property type="entry name" value="NUCLEAR CONTROL OF ATPASE PROTEIN 2"/>
    <property type="match status" value="1"/>
</dbReference>
<evidence type="ECO:0000256" key="3">
    <source>
        <dbReference type="ARBA" id="ARBA00022989"/>
    </source>
</evidence>
<dbReference type="AlphaFoldDB" id="A0AAV5GH74"/>